<keyword evidence="4" id="KW-1185">Reference proteome</keyword>
<feature type="compositionally biased region" description="Acidic residues" evidence="1">
    <location>
        <begin position="22"/>
        <end position="35"/>
    </location>
</feature>
<comment type="caution">
    <text evidence="3">The sequence shown here is derived from an EMBL/GenBank/DDBJ whole genome shotgun (WGS) entry which is preliminary data.</text>
</comment>
<dbReference type="AlphaFoldDB" id="A0AAV1L4H2"/>
<evidence type="ECO:0000256" key="1">
    <source>
        <dbReference type="SAM" id="MobiDB-lite"/>
    </source>
</evidence>
<evidence type="ECO:0000259" key="2">
    <source>
        <dbReference type="Pfam" id="PF13843"/>
    </source>
</evidence>
<name>A0AAV1L4H2_9NEOP</name>
<dbReference type="PANTHER" id="PTHR46599">
    <property type="entry name" value="PIGGYBAC TRANSPOSABLE ELEMENT-DERIVED PROTEIN 4"/>
    <property type="match status" value="1"/>
</dbReference>
<sequence length="253" mass="29679">MDYRRDAQTEAWLAEVVGEIETYEAESSSDEEVDHLEEQDHQSESEQEQEIPSEMLDESSEDDEPSQRRRRPDFYSGVDNTLWSKTVPLNRGRTRRHNIVFVPPGPKGIAREKNSIENCMSLFFDDQIIGLITKYTNKKIDHIKDKYARERDVRQTNEIEIRGYIGILLKAGVIWRRSSTAQIFEHVKHTGIDAIYLTMCEQRFKFLSRVLRFNNIEERQTRASIDKLAPIRDIFELLLANFQKYFVPSAEMT</sequence>
<dbReference type="Pfam" id="PF13843">
    <property type="entry name" value="DDE_Tnp_1_7"/>
    <property type="match status" value="1"/>
</dbReference>
<feature type="region of interest" description="Disordered" evidence="1">
    <location>
        <begin position="22"/>
        <end position="75"/>
    </location>
</feature>
<dbReference type="PANTHER" id="PTHR46599:SF3">
    <property type="entry name" value="PIGGYBAC TRANSPOSABLE ELEMENT-DERIVED PROTEIN 4"/>
    <property type="match status" value="1"/>
</dbReference>
<evidence type="ECO:0000313" key="4">
    <source>
        <dbReference type="Proteomes" id="UP001314205"/>
    </source>
</evidence>
<dbReference type="InterPro" id="IPR029526">
    <property type="entry name" value="PGBD"/>
</dbReference>
<dbReference type="Proteomes" id="UP001314205">
    <property type="component" value="Unassembled WGS sequence"/>
</dbReference>
<organism evidence="3 4">
    <name type="scientific">Parnassius mnemosyne</name>
    <name type="common">clouded apollo</name>
    <dbReference type="NCBI Taxonomy" id="213953"/>
    <lineage>
        <taxon>Eukaryota</taxon>
        <taxon>Metazoa</taxon>
        <taxon>Ecdysozoa</taxon>
        <taxon>Arthropoda</taxon>
        <taxon>Hexapoda</taxon>
        <taxon>Insecta</taxon>
        <taxon>Pterygota</taxon>
        <taxon>Neoptera</taxon>
        <taxon>Endopterygota</taxon>
        <taxon>Lepidoptera</taxon>
        <taxon>Glossata</taxon>
        <taxon>Ditrysia</taxon>
        <taxon>Papilionoidea</taxon>
        <taxon>Papilionidae</taxon>
        <taxon>Parnassiinae</taxon>
        <taxon>Parnassini</taxon>
        <taxon>Parnassius</taxon>
        <taxon>Driopa</taxon>
    </lineage>
</organism>
<gene>
    <name evidence="3" type="ORF">PARMNEM_LOCUS9518</name>
</gene>
<protein>
    <recommendedName>
        <fullName evidence="2">PiggyBac transposable element-derived protein domain-containing protein</fullName>
    </recommendedName>
</protein>
<reference evidence="3 4" key="1">
    <citation type="submission" date="2023-11" db="EMBL/GenBank/DDBJ databases">
        <authorList>
            <person name="Hedman E."/>
            <person name="Englund M."/>
            <person name="Stromberg M."/>
            <person name="Nyberg Akerstrom W."/>
            <person name="Nylinder S."/>
            <person name="Jareborg N."/>
            <person name="Kallberg Y."/>
            <person name="Kronander E."/>
        </authorList>
    </citation>
    <scope>NUCLEOTIDE SEQUENCE [LARGE SCALE GENOMIC DNA]</scope>
</reference>
<feature type="domain" description="PiggyBac transposable element-derived protein" evidence="2">
    <location>
        <begin position="121"/>
        <end position="252"/>
    </location>
</feature>
<feature type="compositionally biased region" description="Acidic residues" evidence="1">
    <location>
        <begin position="45"/>
        <end position="64"/>
    </location>
</feature>
<evidence type="ECO:0000313" key="3">
    <source>
        <dbReference type="EMBL" id="CAK1588947.1"/>
    </source>
</evidence>
<dbReference type="EMBL" id="CAVLGL010000083">
    <property type="protein sequence ID" value="CAK1588947.1"/>
    <property type="molecule type" value="Genomic_DNA"/>
</dbReference>
<accession>A0AAV1L4H2</accession>
<proteinExistence type="predicted"/>